<gene>
    <name evidence="1" type="ORF">Q2T42_06630</name>
</gene>
<dbReference type="SUPFAM" id="SSF88659">
    <property type="entry name" value="Sigma3 and sigma4 domains of RNA polymerase sigma factors"/>
    <property type="match status" value="1"/>
</dbReference>
<dbReference type="InterPro" id="IPR013324">
    <property type="entry name" value="RNA_pol_sigma_r3/r4-like"/>
</dbReference>
<dbReference type="RefSeq" id="WP_287453844.1">
    <property type="nucleotide sequence ID" value="NZ_CP130144.1"/>
</dbReference>
<name>A0AA96X0E0_LEPBY</name>
<sequence length="91" mass="10623">MQITIDIPDEIAQHLTQSISDLPRRTLESLVAQAYRDELLTHAEVGRILNLSRYDVDTFLHQAKAYLHYDETDLEHDRATIAQFRREQSQS</sequence>
<reference evidence="1" key="1">
    <citation type="journal article" date="2023" name="Plants (Basel)">
        <title>Genomic Analysis of Leptolyngbya boryana CZ1 Reveals Efficient Carbon Fixation Modules.</title>
        <authorList>
            <person name="Bai X."/>
            <person name="Wang H."/>
            <person name="Cheng W."/>
            <person name="Wang J."/>
            <person name="Ma M."/>
            <person name="Hu H."/>
            <person name="Song Z."/>
            <person name="Ma H."/>
            <person name="Fan Y."/>
            <person name="Du C."/>
            <person name="Xu J."/>
        </authorList>
    </citation>
    <scope>NUCLEOTIDE SEQUENCE</scope>
    <source>
        <strain evidence="1">CZ1</strain>
    </source>
</reference>
<proteinExistence type="predicted"/>
<dbReference type="Pfam" id="PF03683">
    <property type="entry name" value="UPF0175"/>
    <property type="match status" value="1"/>
</dbReference>
<organism evidence="1">
    <name type="scientific">Leptolyngbya boryana CZ1</name>
    <dbReference type="NCBI Taxonomy" id="3060204"/>
    <lineage>
        <taxon>Bacteria</taxon>
        <taxon>Bacillati</taxon>
        <taxon>Cyanobacteriota</taxon>
        <taxon>Cyanophyceae</taxon>
        <taxon>Leptolyngbyales</taxon>
        <taxon>Leptolyngbyaceae</taxon>
        <taxon>Leptolyngbya group</taxon>
        <taxon>Leptolyngbya</taxon>
    </lineage>
</organism>
<evidence type="ECO:0000313" key="1">
    <source>
        <dbReference type="EMBL" id="WNZ47504.1"/>
    </source>
</evidence>
<dbReference type="AlphaFoldDB" id="A0AA96X0E0"/>
<reference evidence="1" key="2">
    <citation type="submission" date="2023-07" db="EMBL/GenBank/DDBJ databases">
        <authorList>
            <person name="Bai X.-H."/>
            <person name="Wang H.-H."/>
            <person name="Wang J."/>
            <person name="Ma M.-Y."/>
            <person name="Hu H.-H."/>
            <person name="Song Z.-L."/>
            <person name="Ma H.-G."/>
            <person name="Fan Y."/>
            <person name="Du C.-Y."/>
            <person name="Xu J.-C."/>
        </authorList>
    </citation>
    <scope>NUCLEOTIDE SEQUENCE</scope>
    <source>
        <strain evidence="1">CZ1</strain>
    </source>
</reference>
<dbReference type="InterPro" id="IPR005368">
    <property type="entry name" value="UPF0175"/>
</dbReference>
<dbReference type="EMBL" id="CP130144">
    <property type="protein sequence ID" value="WNZ47504.1"/>
    <property type="molecule type" value="Genomic_DNA"/>
</dbReference>
<accession>A0AA96X0E0</accession>
<protein>
    <submittedName>
        <fullName evidence="1">UPF0175 family protein</fullName>
    </submittedName>
</protein>